<proteinExistence type="predicted"/>
<protein>
    <submittedName>
        <fullName evidence="1">Uncharacterized protein</fullName>
    </submittedName>
</protein>
<gene>
    <name evidence="1" type="ORF">ABR82_06665</name>
</gene>
<dbReference type="Proteomes" id="UP000051269">
    <property type="component" value="Unassembled WGS sequence"/>
</dbReference>
<accession>A0A0R2RL39</accession>
<dbReference type="AlphaFoldDB" id="A0A0R2RL39"/>
<organism evidence="1 2">
    <name type="scientific">Verrucomicrobia subdivision 6 bacterium BACL9 MAG-120507-bin52</name>
    <dbReference type="NCBI Taxonomy" id="1655590"/>
    <lineage>
        <taxon>Bacteria</taxon>
        <taxon>Pseudomonadati</taxon>
        <taxon>Verrucomicrobiota</taxon>
        <taxon>Verrucomicrobiia</taxon>
        <taxon>Verrucomicrobiales</taxon>
        <taxon>Verrucomicrobia subdivision 6</taxon>
    </lineage>
</organism>
<evidence type="ECO:0000313" key="1">
    <source>
        <dbReference type="EMBL" id="KRO63158.1"/>
    </source>
</evidence>
<reference evidence="1 2" key="1">
    <citation type="submission" date="2015-10" db="EMBL/GenBank/DDBJ databases">
        <title>Metagenome-Assembled Genomes uncover a global brackish microbiome.</title>
        <authorList>
            <person name="Hugerth L.W."/>
            <person name="Larsson J."/>
            <person name="Alneberg J."/>
            <person name="Lindh M.V."/>
            <person name="Legrand C."/>
            <person name="Pinhassi J."/>
            <person name="Andersson A.F."/>
        </authorList>
    </citation>
    <scope>NUCLEOTIDE SEQUENCE [LARGE SCALE GENOMIC DNA]</scope>
    <source>
        <strain evidence="1">BACL18 MAG-120507-bin52</strain>
    </source>
</reference>
<sequence>MVFPDAFPELLFGGGDVEDVIDHLKGEAEGLAEAGQVAKFFGRDTDRHGAEPKGGGDESARLGAVDFDQFFQRNSLLFRIQIENLAGDQAEATGGVGEFGNEIGGGVAAIGFGASDGGKGLSQQTVPREDSDRFPVDTVVGGATTTEVIIVHAGKIVVNQRVGVNTFDGTGGGEGIQLFSTDGSSSRQAEDGA</sequence>
<name>A0A0R2RL39_9BACT</name>
<evidence type="ECO:0000313" key="2">
    <source>
        <dbReference type="Proteomes" id="UP000051269"/>
    </source>
</evidence>
<dbReference type="EMBL" id="LIBO01000005">
    <property type="protein sequence ID" value="KRO63158.1"/>
    <property type="molecule type" value="Genomic_DNA"/>
</dbReference>
<comment type="caution">
    <text evidence="1">The sequence shown here is derived from an EMBL/GenBank/DDBJ whole genome shotgun (WGS) entry which is preliminary data.</text>
</comment>